<keyword evidence="1" id="KW-0812">Transmembrane</keyword>
<dbReference type="RefSeq" id="WP_113956947.1">
    <property type="nucleotide sequence ID" value="NZ_QNRR01000001.1"/>
</dbReference>
<evidence type="ECO:0000256" key="1">
    <source>
        <dbReference type="SAM" id="Phobius"/>
    </source>
</evidence>
<dbReference type="OrthoDB" id="194836at2"/>
<gene>
    <name evidence="2" type="ORF">DES53_101872</name>
</gene>
<keyword evidence="1" id="KW-0472">Membrane</keyword>
<dbReference type="Proteomes" id="UP000253426">
    <property type="component" value="Unassembled WGS sequence"/>
</dbReference>
<keyword evidence="1" id="KW-1133">Transmembrane helix</keyword>
<feature type="transmembrane region" description="Helical" evidence="1">
    <location>
        <begin position="21"/>
        <end position="42"/>
    </location>
</feature>
<name>A0A366HUX3_9BACT</name>
<keyword evidence="3" id="KW-1185">Reference proteome</keyword>
<evidence type="ECO:0008006" key="4">
    <source>
        <dbReference type="Google" id="ProtNLM"/>
    </source>
</evidence>
<evidence type="ECO:0000313" key="2">
    <source>
        <dbReference type="EMBL" id="RBP48072.1"/>
    </source>
</evidence>
<evidence type="ECO:0000313" key="3">
    <source>
        <dbReference type="Proteomes" id="UP000253426"/>
    </source>
</evidence>
<comment type="caution">
    <text evidence="2">The sequence shown here is derived from an EMBL/GenBank/DDBJ whole genome shotgun (WGS) entry which is preliminary data.</text>
</comment>
<dbReference type="AlphaFoldDB" id="A0A366HUX3"/>
<sequence length="129" mass="14458">MKREEINMPRRRNEPRTVQPSQFGLGIVLMFIAVTVGGAALAKTLVKNKTHAIGRDQQAVERQIASLQQEIRALELNIKEVLAPKHLKDRLAAQRTQLKEIEKKNIVTIPAVPVAKVPEPERKEGTDNP</sequence>
<protein>
    <recommendedName>
        <fullName evidence="4">Cell division protein FtsL</fullName>
    </recommendedName>
</protein>
<proteinExistence type="predicted"/>
<dbReference type="EMBL" id="QNRR01000001">
    <property type="protein sequence ID" value="RBP48072.1"/>
    <property type="molecule type" value="Genomic_DNA"/>
</dbReference>
<accession>A0A366HUX3</accession>
<organism evidence="2 3">
    <name type="scientific">Roseimicrobium gellanilyticum</name>
    <dbReference type="NCBI Taxonomy" id="748857"/>
    <lineage>
        <taxon>Bacteria</taxon>
        <taxon>Pseudomonadati</taxon>
        <taxon>Verrucomicrobiota</taxon>
        <taxon>Verrucomicrobiia</taxon>
        <taxon>Verrucomicrobiales</taxon>
        <taxon>Verrucomicrobiaceae</taxon>
        <taxon>Roseimicrobium</taxon>
    </lineage>
</organism>
<reference evidence="2 3" key="1">
    <citation type="submission" date="2018-06" db="EMBL/GenBank/DDBJ databases">
        <title>Genomic Encyclopedia of Type Strains, Phase IV (KMG-IV): sequencing the most valuable type-strain genomes for metagenomic binning, comparative biology and taxonomic classification.</title>
        <authorList>
            <person name="Goeker M."/>
        </authorList>
    </citation>
    <scope>NUCLEOTIDE SEQUENCE [LARGE SCALE GENOMIC DNA]</scope>
    <source>
        <strain evidence="2 3">DSM 25532</strain>
    </source>
</reference>